<feature type="transmembrane region" description="Helical" evidence="8">
    <location>
        <begin position="192"/>
        <end position="214"/>
    </location>
</feature>
<feature type="transmembrane region" description="Helical" evidence="8">
    <location>
        <begin position="281"/>
        <end position="311"/>
    </location>
</feature>
<evidence type="ECO:0000256" key="3">
    <source>
        <dbReference type="ARBA" id="ARBA00022448"/>
    </source>
</evidence>
<evidence type="ECO:0000256" key="6">
    <source>
        <dbReference type="ARBA" id="ARBA00022989"/>
    </source>
</evidence>
<keyword evidence="6 8" id="KW-1133">Transmembrane helix</keyword>
<comment type="similarity">
    <text evidence="2">Belongs to the autoinducer-2 exporter (AI-2E) (TC 2.A.86) family.</text>
</comment>
<comment type="subcellular location">
    <subcellularLocation>
        <location evidence="1">Cell membrane</location>
        <topology evidence="1">Multi-pass membrane protein</topology>
    </subcellularLocation>
</comment>
<feature type="transmembrane region" description="Helical" evidence="8">
    <location>
        <begin position="92"/>
        <end position="114"/>
    </location>
</feature>
<evidence type="ECO:0000256" key="8">
    <source>
        <dbReference type="SAM" id="Phobius"/>
    </source>
</evidence>
<dbReference type="PANTHER" id="PTHR21716">
    <property type="entry name" value="TRANSMEMBRANE PROTEIN"/>
    <property type="match status" value="1"/>
</dbReference>
<dbReference type="GO" id="GO:0005886">
    <property type="term" value="C:plasma membrane"/>
    <property type="evidence" value="ECO:0007669"/>
    <property type="project" value="UniProtKB-SubCell"/>
</dbReference>
<protein>
    <submittedName>
        <fullName evidence="9">Predicted PurR-regulated permease PerM</fullName>
    </submittedName>
</protein>
<feature type="transmembrane region" description="Helical" evidence="8">
    <location>
        <begin position="54"/>
        <end position="71"/>
    </location>
</feature>
<accession>A0A1G5S4X3</accession>
<dbReference type="PANTHER" id="PTHR21716:SF53">
    <property type="entry name" value="PERMEASE PERM-RELATED"/>
    <property type="match status" value="1"/>
</dbReference>
<dbReference type="RefSeq" id="WP_090163640.1">
    <property type="nucleotide sequence ID" value="NZ_FMWK01000015.1"/>
</dbReference>
<organism evidence="9 10">
    <name type="scientific">Pseudobutyrivibrio xylanivorans</name>
    <dbReference type="NCBI Taxonomy" id="185007"/>
    <lineage>
        <taxon>Bacteria</taxon>
        <taxon>Bacillati</taxon>
        <taxon>Bacillota</taxon>
        <taxon>Clostridia</taxon>
        <taxon>Lachnospirales</taxon>
        <taxon>Lachnospiraceae</taxon>
        <taxon>Pseudobutyrivibrio</taxon>
    </lineage>
</organism>
<reference evidence="9 10" key="1">
    <citation type="submission" date="2016-10" db="EMBL/GenBank/DDBJ databases">
        <authorList>
            <person name="de Groot N.N."/>
        </authorList>
    </citation>
    <scope>NUCLEOTIDE SEQUENCE [LARGE SCALE GENOMIC DNA]</scope>
    <source>
        <strain evidence="9 10">DSM 10317</strain>
    </source>
</reference>
<evidence type="ECO:0000313" key="9">
    <source>
        <dbReference type="EMBL" id="SCZ80569.1"/>
    </source>
</evidence>
<feature type="transmembrane region" description="Helical" evidence="8">
    <location>
        <begin position="348"/>
        <end position="381"/>
    </location>
</feature>
<evidence type="ECO:0000256" key="2">
    <source>
        <dbReference type="ARBA" id="ARBA00009773"/>
    </source>
</evidence>
<evidence type="ECO:0000256" key="5">
    <source>
        <dbReference type="ARBA" id="ARBA00022692"/>
    </source>
</evidence>
<keyword evidence="5 8" id="KW-0812">Transmembrane</keyword>
<proteinExistence type="inferred from homology"/>
<name>A0A1G5S4X3_PSEXY</name>
<evidence type="ECO:0000256" key="7">
    <source>
        <dbReference type="ARBA" id="ARBA00023136"/>
    </source>
</evidence>
<feature type="transmembrane region" description="Helical" evidence="8">
    <location>
        <begin position="249"/>
        <end position="275"/>
    </location>
</feature>
<evidence type="ECO:0000256" key="4">
    <source>
        <dbReference type="ARBA" id="ARBA00022475"/>
    </source>
</evidence>
<dbReference type="InterPro" id="IPR002549">
    <property type="entry name" value="AI-2E-like"/>
</dbReference>
<keyword evidence="4" id="KW-1003">Cell membrane</keyword>
<keyword evidence="3" id="KW-0813">Transport</keyword>
<feature type="transmembrane region" description="Helical" evidence="8">
    <location>
        <begin position="19"/>
        <end position="34"/>
    </location>
</feature>
<sequence length="440" mass="49778">MPEDRYELEEKLRRKKMRGYIYAAFIIIIFYFLLKNNRSVSLAIDHLLTVVQPIFMGFAMAFLMNPLMVFLEKRLDKPFKFICKNPQTAERVNRVVSSIISLVVLGGVVIYIIATVLPNLINTIVYLANHIDNQAAAVLDYCNYVTKGKYEEALMQAKEYKIGDLMEEGLDFLKQYIDYDQSKMMTTITSSVLSIGKIFINLIIGAFVSIYVLLSKEMFKGQAKKLICGLFKPDYANIILEISRKSGDIFYGFIIGKIIDSIIIGIICYISCLIMKMPYPILVSAIIGVTNIVPVFGPYIGAVPTVLIIFLTEPKKGIYFLIFILILQQIDGNLIGPKILGDSTGISSFWVVFAVVLGGGYFGFWGMLIAVPIVAIIYYIAGKLAKYMVKRRGFPEETSEYISLDHIDIENNSLVPYSPFHDEEKKARRRGIKHKKSNTK</sequence>
<keyword evidence="7 8" id="KW-0472">Membrane</keyword>
<evidence type="ECO:0000313" key="10">
    <source>
        <dbReference type="Proteomes" id="UP000199428"/>
    </source>
</evidence>
<dbReference type="AlphaFoldDB" id="A0A1G5S4X3"/>
<dbReference type="Pfam" id="PF01594">
    <property type="entry name" value="AI-2E_transport"/>
    <property type="match status" value="1"/>
</dbReference>
<gene>
    <name evidence="9" type="ORF">SAMN02910350_02359</name>
</gene>
<dbReference type="Proteomes" id="UP000199428">
    <property type="component" value="Unassembled WGS sequence"/>
</dbReference>
<dbReference type="EMBL" id="FMWK01000015">
    <property type="protein sequence ID" value="SCZ80569.1"/>
    <property type="molecule type" value="Genomic_DNA"/>
</dbReference>
<feature type="transmembrane region" description="Helical" evidence="8">
    <location>
        <begin position="318"/>
        <end position="336"/>
    </location>
</feature>
<evidence type="ECO:0000256" key="1">
    <source>
        <dbReference type="ARBA" id="ARBA00004651"/>
    </source>
</evidence>
<dbReference type="GO" id="GO:0055085">
    <property type="term" value="P:transmembrane transport"/>
    <property type="evidence" value="ECO:0007669"/>
    <property type="project" value="TreeGrafter"/>
</dbReference>